<keyword evidence="2" id="KW-0547">Nucleotide-binding</keyword>
<feature type="compositionally biased region" description="Low complexity" evidence="5">
    <location>
        <begin position="326"/>
        <end position="341"/>
    </location>
</feature>
<evidence type="ECO:0000256" key="5">
    <source>
        <dbReference type="SAM" id="MobiDB-lite"/>
    </source>
</evidence>
<dbReference type="RefSeq" id="WP_111334757.1">
    <property type="nucleotide sequence ID" value="NZ_CP030032.1"/>
</dbReference>
<keyword evidence="6" id="KW-0472">Membrane</keyword>
<dbReference type="GO" id="GO:0004672">
    <property type="term" value="F:protein kinase activity"/>
    <property type="evidence" value="ECO:0007669"/>
    <property type="project" value="InterPro"/>
</dbReference>
<dbReference type="Gene3D" id="3.30.200.20">
    <property type="entry name" value="Phosphorylase Kinase, domain 1"/>
    <property type="match status" value="1"/>
</dbReference>
<dbReference type="InterPro" id="IPR000719">
    <property type="entry name" value="Prot_kinase_dom"/>
</dbReference>
<gene>
    <name evidence="7" type="ORF">DN745_10875</name>
</gene>
<name>A0A2Z4FMA9_9DELT</name>
<evidence type="ECO:0000256" key="6">
    <source>
        <dbReference type="SAM" id="Phobius"/>
    </source>
</evidence>
<proteinExistence type="predicted"/>
<dbReference type="Gene3D" id="1.10.510.10">
    <property type="entry name" value="Transferase(Phosphotransferase) domain 1"/>
    <property type="match status" value="1"/>
</dbReference>
<organism evidence="7 8">
    <name type="scientific">Bradymonas sediminis</name>
    <dbReference type="NCBI Taxonomy" id="1548548"/>
    <lineage>
        <taxon>Bacteria</taxon>
        <taxon>Deltaproteobacteria</taxon>
        <taxon>Bradymonadales</taxon>
        <taxon>Bradymonadaceae</taxon>
        <taxon>Bradymonas</taxon>
    </lineage>
</organism>
<evidence type="ECO:0000256" key="2">
    <source>
        <dbReference type="ARBA" id="ARBA00022741"/>
    </source>
</evidence>
<keyword evidence="3" id="KW-0418">Kinase</keyword>
<dbReference type="OrthoDB" id="5486395at2"/>
<dbReference type="EMBL" id="CP030032">
    <property type="protein sequence ID" value="AWV89814.1"/>
    <property type="molecule type" value="Genomic_DNA"/>
</dbReference>
<dbReference type="PANTHER" id="PTHR24349">
    <property type="entry name" value="SERINE/THREONINE-PROTEIN KINASE"/>
    <property type="match status" value="1"/>
</dbReference>
<evidence type="ECO:0000313" key="8">
    <source>
        <dbReference type="Proteomes" id="UP000249799"/>
    </source>
</evidence>
<keyword evidence="6" id="KW-1133">Transmembrane helix</keyword>
<accession>A0A2Z4FMA9</accession>
<feature type="region of interest" description="Disordered" evidence="5">
    <location>
        <begin position="326"/>
        <end position="357"/>
    </location>
</feature>
<evidence type="ECO:0000313" key="7">
    <source>
        <dbReference type="EMBL" id="AWV89814.1"/>
    </source>
</evidence>
<protein>
    <submittedName>
        <fullName evidence="7">Uncharacterized protein</fullName>
    </submittedName>
</protein>
<dbReference type="AlphaFoldDB" id="A0A2Z4FMA9"/>
<dbReference type="Proteomes" id="UP000249799">
    <property type="component" value="Chromosome"/>
</dbReference>
<keyword evidence="1" id="KW-0808">Transferase</keyword>
<evidence type="ECO:0000256" key="3">
    <source>
        <dbReference type="ARBA" id="ARBA00022777"/>
    </source>
</evidence>
<keyword evidence="4" id="KW-0067">ATP-binding</keyword>
<dbReference type="KEGG" id="bsed:DN745_10875"/>
<reference evidence="7 8" key="1">
    <citation type="submission" date="2018-06" db="EMBL/GenBank/DDBJ databases">
        <title>Lujinxingia sediminis gen. nov. sp. nov., a new facultative anaerobic member of the class Deltaproteobacteria, and proposal of Lujinxingaceae fam. nov.</title>
        <authorList>
            <person name="Guo L.-Y."/>
            <person name="Li C.-M."/>
            <person name="Wang S."/>
            <person name="Du Z.-J."/>
        </authorList>
    </citation>
    <scope>NUCLEOTIDE SEQUENCE [LARGE SCALE GENOMIC DNA]</scope>
    <source>
        <strain evidence="7 8">FA350</strain>
    </source>
</reference>
<dbReference type="SMART" id="SM00220">
    <property type="entry name" value="S_TKc"/>
    <property type="match status" value="1"/>
</dbReference>
<keyword evidence="6" id="KW-0812">Transmembrane</keyword>
<dbReference type="InterPro" id="IPR011009">
    <property type="entry name" value="Kinase-like_dom_sf"/>
</dbReference>
<keyword evidence="8" id="KW-1185">Reference proteome</keyword>
<feature type="transmembrane region" description="Helical" evidence="6">
    <location>
        <begin position="372"/>
        <end position="393"/>
    </location>
</feature>
<dbReference type="SUPFAM" id="SSF56112">
    <property type="entry name" value="Protein kinase-like (PK-like)"/>
    <property type="match status" value="1"/>
</dbReference>
<sequence>MEDLQGGTLALEHRYDILDLCDRRGLISAYHGSQDPFSRPVWVKVYDGLGAADVEISAVDPLVDRLKESARLISDLQEPGILRIIDYGELEERVPFVISERSPHPTLDDLLDAEGTFSVDKVCDLIGQIAKILAPVHRQRRAHGALSPQWIYMAQSAGDALAVDTMSIGHFQMEFTPAERLDLAMASFGSEDIAVFAPEFFPQDDAAASDDAQVEDAYRIKDDLGPGTTSPAGDVWALGVLAYTALVGVHPFLDPGQPLDEAIDRIQSAAPRPLSQLGIDAKISDVILRALSKDPRARFPHATALADALFAANGRPKTGAVAPERAALAPTPAAPPAAAEEIAPRAKPPSRPNAAAQNAELLEREPGPSDRLLSVALFFLLISNLAWLFYVVIK</sequence>
<dbReference type="GO" id="GO:0005524">
    <property type="term" value="F:ATP binding"/>
    <property type="evidence" value="ECO:0007669"/>
    <property type="project" value="UniProtKB-KW"/>
</dbReference>
<evidence type="ECO:0000256" key="1">
    <source>
        <dbReference type="ARBA" id="ARBA00022679"/>
    </source>
</evidence>
<dbReference type="PROSITE" id="PS50011">
    <property type="entry name" value="PROTEIN_KINASE_DOM"/>
    <property type="match status" value="1"/>
</dbReference>
<dbReference type="InterPro" id="IPR050205">
    <property type="entry name" value="CDPK_Ser/Thr_kinases"/>
</dbReference>
<evidence type="ECO:0000256" key="4">
    <source>
        <dbReference type="ARBA" id="ARBA00022840"/>
    </source>
</evidence>